<feature type="transmembrane region" description="Helical" evidence="1">
    <location>
        <begin position="34"/>
        <end position="53"/>
    </location>
</feature>
<name>A0A3N4P957_9GAMM</name>
<feature type="transmembrane region" description="Helical" evidence="1">
    <location>
        <begin position="7"/>
        <end position="28"/>
    </location>
</feature>
<keyword evidence="1" id="KW-0812">Transmembrane</keyword>
<organism evidence="2 3">
    <name type="scientific">Candidatus Pantoea deserta</name>
    <dbReference type="NCBI Taxonomy" id="1869313"/>
    <lineage>
        <taxon>Bacteria</taxon>
        <taxon>Pseudomonadati</taxon>
        <taxon>Pseudomonadota</taxon>
        <taxon>Gammaproteobacteria</taxon>
        <taxon>Enterobacterales</taxon>
        <taxon>Erwiniaceae</taxon>
        <taxon>Pantoea</taxon>
    </lineage>
</organism>
<keyword evidence="1" id="KW-1133">Transmembrane helix</keyword>
<evidence type="ECO:0000256" key="1">
    <source>
        <dbReference type="SAM" id="Phobius"/>
    </source>
</evidence>
<dbReference type="AlphaFoldDB" id="A0A3N4P957"/>
<gene>
    <name evidence="2" type="ORF">BBB56_05485</name>
</gene>
<accession>A0A3N4P957</accession>
<sequence>MFKSFLSILFTEILFPVWIFASACFFLYLFPDHWIIFTFISIVAFIIFHPILFGRFDKYD</sequence>
<reference evidence="2 3" key="1">
    <citation type="submission" date="2018-11" db="EMBL/GenBank/DDBJ databases">
        <title>Whole genome sequencing of Pantoea sp. RIT388.</title>
        <authorList>
            <person name="Gan H.M."/>
            <person name="Hudson A.O."/>
        </authorList>
    </citation>
    <scope>NUCLEOTIDE SEQUENCE [LARGE SCALE GENOMIC DNA]</scope>
    <source>
        <strain evidence="2 3">RIT388</strain>
    </source>
</reference>
<dbReference type="PROSITE" id="PS51257">
    <property type="entry name" value="PROKAR_LIPOPROTEIN"/>
    <property type="match status" value="1"/>
</dbReference>
<keyword evidence="3" id="KW-1185">Reference proteome</keyword>
<dbReference type="Proteomes" id="UP000281332">
    <property type="component" value="Unassembled WGS sequence"/>
</dbReference>
<keyword evidence="1" id="KW-0472">Membrane</keyword>
<comment type="caution">
    <text evidence="2">The sequence shown here is derived from an EMBL/GenBank/DDBJ whole genome shotgun (WGS) entry which is preliminary data.</text>
</comment>
<evidence type="ECO:0000313" key="3">
    <source>
        <dbReference type="Proteomes" id="UP000281332"/>
    </source>
</evidence>
<dbReference type="EMBL" id="RMVG01000003">
    <property type="protein sequence ID" value="RPE02859.1"/>
    <property type="molecule type" value="Genomic_DNA"/>
</dbReference>
<protein>
    <submittedName>
        <fullName evidence="2">Uncharacterized protein</fullName>
    </submittedName>
</protein>
<evidence type="ECO:0000313" key="2">
    <source>
        <dbReference type="EMBL" id="RPE02859.1"/>
    </source>
</evidence>
<proteinExistence type="predicted"/>